<sequence length="124" mass="13343">LPARERPARRRPDPATPAGPQPAQPAGAAGQGHGRLRGLHRALHRRDRAARLRQADRGPPARDPRGRGRDARAATRRAQLGCGPDRLRGRRGARPAQAGLHADRPDPRAGRRGRRGAEGPHPGL</sequence>
<dbReference type="EMBL" id="CADCVS010000121">
    <property type="protein sequence ID" value="CAA9479848.1"/>
    <property type="molecule type" value="Genomic_DNA"/>
</dbReference>
<proteinExistence type="predicted"/>
<feature type="non-terminal residue" evidence="2">
    <location>
        <position position="1"/>
    </location>
</feature>
<feature type="compositionally biased region" description="Basic and acidic residues" evidence="1">
    <location>
        <begin position="49"/>
        <end position="73"/>
    </location>
</feature>
<accession>A0A6J4RR54</accession>
<reference evidence="2" key="1">
    <citation type="submission" date="2020-02" db="EMBL/GenBank/DDBJ databases">
        <authorList>
            <person name="Meier V. D."/>
        </authorList>
    </citation>
    <scope>NUCLEOTIDE SEQUENCE</scope>
    <source>
        <strain evidence="2">AVDCRST_MAG30</strain>
    </source>
</reference>
<evidence type="ECO:0000256" key="1">
    <source>
        <dbReference type="SAM" id="MobiDB-lite"/>
    </source>
</evidence>
<organism evidence="2">
    <name type="scientific">uncultured Solirubrobacteraceae bacterium</name>
    <dbReference type="NCBI Taxonomy" id="1162706"/>
    <lineage>
        <taxon>Bacteria</taxon>
        <taxon>Bacillati</taxon>
        <taxon>Actinomycetota</taxon>
        <taxon>Thermoleophilia</taxon>
        <taxon>Solirubrobacterales</taxon>
        <taxon>Solirubrobacteraceae</taxon>
        <taxon>environmental samples</taxon>
    </lineage>
</organism>
<feature type="non-terminal residue" evidence="2">
    <location>
        <position position="124"/>
    </location>
</feature>
<gene>
    <name evidence="2" type="ORF">AVDCRST_MAG30-730</name>
</gene>
<feature type="compositionally biased region" description="Basic and acidic residues" evidence="1">
    <location>
        <begin position="1"/>
        <end position="13"/>
    </location>
</feature>
<evidence type="ECO:0000313" key="2">
    <source>
        <dbReference type="EMBL" id="CAA9479848.1"/>
    </source>
</evidence>
<protein>
    <submittedName>
        <fullName evidence="2">Uncharacterized protein</fullName>
    </submittedName>
</protein>
<name>A0A6J4RR54_9ACTN</name>
<feature type="region of interest" description="Disordered" evidence="1">
    <location>
        <begin position="1"/>
        <end position="124"/>
    </location>
</feature>
<dbReference type="AlphaFoldDB" id="A0A6J4RR54"/>
<feature type="compositionally biased region" description="Pro residues" evidence="1">
    <location>
        <begin position="14"/>
        <end position="23"/>
    </location>
</feature>
<feature type="compositionally biased region" description="Basic residues" evidence="1">
    <location>
        <begin position="34"/>
        <end position="48"/>
    </location>
</feature>